<dbReference type="Proteomes" id="UP001375240">
    <property type="component" value="Unassembled WGS sequence"/>
</dbReference>
<evidence type="ECO:0000256" key="4">
    <source>
        <dbReference type="ARBA" id="ARBA00023136"/>
    </source>
</evidence>
<dbReference type="Gene3D" id="1.20.1070.10">
    <property type="entry name" value="Rhodopsin 7-helix transmembrane proteins"/>
    <property type="match status" value="1"/>
</dbReference>
<sequence>MGFPTLTMTIAVLNLIGSLTSLLGSGFITITYLILPIKRHFRHSLILNLAIADFTNSINNSVSGLWRLINSQEIPDGPGCIANGFIGQLSVQATDTSIFAIAIVTVWSLTRKTMIRESLPRTTTFLICGATWILPLTTSFVVLGMNRYGPVSGNWCWIVAEPSYFRYAMTHGWRFAFILLEVIMYTYLHFYIRRRFGTILEGSRSNSNTARSTVHDHAADMRNSIAVRAYRAQSASRDPLSTDPIDGEIQPVKALQGPHDDPESAHNAVWVSEAPYGGPTDGITTTVTGPPPSPRPETANTAETSTNRHPRFHNPFAHRGRGEDDLAEDPNEATDKHIKQSNAARSRRVRRILLLNAYPAMYILLWVPGIANRLIEASGGSSPVTQILQASTQFVGLANAITYGWNERVGRQLADWISDRWGRNRKRSVEEIGATKIEMQNRSRGLRLESSKERLRELRDGFKEGLRSPSRIDQVDDHGHLMYVNGKWEWSRSMSFQSSQDTEQEQGEENNENSNRAPASNDERTAKD</sequence>
<dbReference type="GO" id="GO:0004930">
    <property type="term" value="F:G protein-coupled receptor activity"/>
    <property type="evidence" value="ECO:0007669"/>
    <property type="project" value="TreeGrafter"/>
</dbReference>
<feature type="compositionally biased region" description="Basic residues" evidence="5">
    <location>
        <begin position="308"/>
        <end position="319"/>
    </location>
</feature>
<dbReference type="GO" id="GO:0005886">
    <property type="term" value="C:plasma membrane"/>
    <property type="evidence" value="ECO:0007669"/>
    <property type="project" value="TreeGrafter"/>
</dbReference>
<name>A0AAV9V4H5_9PEZI</name>
<feature type="transmembrane region" description="Helical" evidence="6">
    <location>
        <begin position="352"/>
        <end position="371"/>
    </location>
</feature>
<keyword evidence="4 6" id="KW-0472">Membrane</keyword>
<dbReference type="CDD" id="cd00637">
    <property type="entry name" value="7tm_classA_rhodopsin-like"/>
    <property type="match status" value="1"/>
</dbReference>
<dbReference type="GO" id="GO:0007189">
    <property type="term" value="P:adenylate cyclase-activating G protein-coupled receptor signaling pathway"/>
    <property type="evidence" value="ECO:0007669"/>
    <property type="project" value="TreeGrafter"/>
</dbReference>
<comment type="subcellular location">
    <subcellularLocation>
        <location evidence="1">Membrane</location>
        <topology evidence="1">Multi-pass membrane protein</topology>
    </subcellularLocation>
</comment>
<keyword evidence="2 6" id="KW-0812">Transmembrane</keyword>
<comment type="caution">
    <text evidence="8">The sequence shown here is derived from an EMBL/GenBank/DDBJ whole genome shotgun (WGS) entry which is preliminary data.</text>
</comment>
<evidence type="ECO:0000313" key="8">
    <source>
        <dbReference type="EMBL" id="KAK6353664.1"/>
    </source>
</evidence>
<feature type="region of interest" description="Disordered" evidence="5">
    <location>
        <begin position="272"/>
        <end position="342"/>
    </location>
</feature>
<feature type="transmembrane region" description="Helical" evidence="6">
    <location>
        <begin position="124"/>
        <end position="145"/>
    </location>
</feature>
<dbReference type="AlphaFoldDB" id="A0AAV9V4H5"/>
<reference evidence="8 9" key="1">
    <citation type="submission" date="2019-10" db="EMBL/GenBank/DDBJ databases">
        <authorList>
            <person name="Palmer J.M."/>
        </authorList>
    </citation>
    <scope>NUCLEOTIDE SEQUENCE [LARGE SCALE GENOMIC DNA]</scope>
    <source>
        <strain evidence="8 9">TWF696</strain>
    </source>
</reference>
<feature type="compositionally biased region" description="Polar residues" evidence="5">
    <location>
        <begin position="298"/>
        <end position="307"/>
    </location>
</feature>
<dbReference type="EMBL" id="JAVHNQ010000003">
    <property type="protein sequence ID" value="KAK6353664.1"/>
    <property type="molecule type" value="Genomic_DNA"/>
</dbReference>
<feature type="domain" description="Glucose receptor Git3-like N-terminal" evidence="7">
    <location>
        <begin position="10"/>
        <end position="198"/>
    </location>
</feature>
<keyword evidence="9" id="KW-1185">Reference proteome</keyword>
<gene>
    <name evidence="8" type="ORF">TWF696_005626</name>
</gene>
<dbReference type="PANTHER" id="PTHR23112">
    <property type="entry name" value="G PROTEIN-COUPLED RECEPTOR 157-RELATED"/>
    <property type="match status" value="1"/>
</dbReference>
<protein>
    <recommendedName>
        <fullName evidence="7">Glucose receptor Git3-like N-terminal domain-containing protein</fullName>
    </recommendedName>
</protein>
<evidence type="ECO:0000256" key="2">
    <source>
        <dbReference type="ARBA" id="ARBA00022692"/>
    </source>
</evidence>
<evidence type="ECO:0000256" key="6">
    <source>
        <dbReference type="SAM" id="Phobius"/>
    </source>
</evidence>
<accession>A0AAV9V4H5</accession>
<evidence type="ECO:0000256" key="5">
    <source>
        <dbReference type="SAM" id="MobiDB-lite"/>
    </source>
</evidence>
<feature type="region of interest" description="Disordered" evidence="5">
    <location>
        <begin position="494"/>
        <end position="528"/>
    </location>
</feature>
<feature type="transmembrane region" description="Helical" evidence="6">
    <location>
        <begin position="12"/>
        <end position="35"/>
    </location>
</feature>
<dbReference type="SUPFAM" id="SSF81321">
    <property type="entry name" value="Family A G protein-coupled receptor-like"/>
    <property type="match status" value="1"/>
</dbReference>
<dbReference type="Pfam" id="PF11710">
    <property type="entry name" value="Git3"/>
    <property type="match status" value="1"/>
</dbReference>
<feature type="compositionally biased region" description="Acidic residues" evidence="5">
    <location>
        <begin position="502"/>
        <end position="511"/>
    </location>
</feature>
<evidence type="ECO:0000256" key="3">
    <source>
        <dbReference type="ARBA" id="ARBA00022989"/>
    </source>
</evidence>
<feature type="transmembrane region" description="Helical" evidence="6">
    <location>
        <begin position="172"/>
        <end position="192"/>
    </location>
</feature>
<evidence type="ECO:0000313" key="9">
    <source>
        <dbReference type="Proteomes" id="UP001375240"/>
    </source>
</evidence>
<evidence type="ECO:0000256" key="1">
    <source>
        <dbReference type="ARBA" id="ARBA00004141"/>
    </source>
</evidence>
<organism evidence="8 9">
    <name type="scientific">Orbilia brochopaga</name>
    <dbReference type="NCBI Taxonomy" id="3140254"/>
    <lineage>
        <taxon>Eukaryota</taxon>
        <taxon>Fungi</taxon>
        <taxon>Dikarya</taxon>
        <taxon>Ascomycota</taxon>
        <taxon>Pezizomycotina</taxon>
        <taxon>Orbiliomycetes</taxon>
        <taxon>Orbiliales</taxon>
        <taxon>Orbiliaceae</taxon>
        <taxon>Orbilia</taxon>
    </lineage>
</organism>
<dbReference type="PANTHER" id="PTHR23112:SF37">
    <property type="entry name" value="G PROTEIN-COUPLED RECEPTOR GPR1"/>
    <property type="match status" value="1"/>
</dbReference>
<evidence type="ECO:0000259" key="7">
    <source>
        <dbReference type="Pfam" id="PF11710"/>
    </source>
</evidence>
<dbReference type="InterPro" id="IPR023041">
    <property type="entry name" value="Glucose_rcpt_Git3-like_N"/>
</dbReference>
<proteinExistence type="predicted"/>
<keyword evidence="3 6" id="KW-1133">Transmembrane helix</keyword>